<feature type="domain" description="RING-type" evidence="3">
    <location>
        <begin position="467"/>
        <end position="509"/>
    </location>
</feature>
<keyword evidence="2" id="KW-1133">Transmembrane helix</keyword>
<dbReference type="Proteomes" id="UP000826656">
    <property type="component" value="Unassembled WGS sequence"/>
</dbReference>
<dbReference type="InterPro" id="IPR006912">
    <property type="entry name" value="Harbinger_derived_prot"/>
</dbReference>
<dbReference type="Pfam" id="PF13639">
    <property type="entry name" value="zf-RING_2"/>
    <property type="match status" value="1"/>
</dbReference>
<comment type="caution">
    <text evidence="4">The sequence shown here is derived from an EMBL/GenBank/DDBJ whole genome shotgun (WGS) entry which is preliminary data.</text>
</comment>
<dbReference type="InterPro" id="IPR013083">
    <property type="entry name" value="Znf_RING/FYVE/PHD"/>
</dbReference>
<evidence type="ECO:0000256" key="2">
    <source>
        <dbReference type="SAM" id="Phobius"/>
    </source>
</evidence>
<name>A0ABQ7VPP3_SOLTU</name>
<organism evidence="4 5">
    <name type="scientific">Solanum tuberosum</name>
    <name type="common">Potato</name>
    <dbReference type="NCBI Taxonomy" id="4113"/>
    <lineage>
        <taxon>Eukaryota</taxon>
        <taxon>Viridiplantae</taxon>
        <taxon>Streptophyta</taxon>
        <taxon>Embryophyta</taxon>
        <taxon>Tracheophyta</taxon>
        <taxon>Spermatophyta</taxon>
        <taxon>Magnoliopsida</taxon>
        <taxon>eudicotyledons</taxon>
        <taxon>Gunneridae</taxon>
        <taxon>Pentapetalae</taxon>
        <taxon>asterids</taxon>
        <taxon>lamiids</taxon>
        <taxon>Solanales</taxon>
        <taxon>Solanaceae</taxon>
        <taxon>Solanoideae</taxon>
        <taxon>Solaneae</taxon>
        <taxon>Solanum</taxon>
    </lineage>
</organism>
<protein>
    <recommendedName>
        <fullName evidence="3">RING-type domain-containing protein</fullName>
    </recommendedName>
</protein>
<proteinExistence type="predicted"/>
<dbReference type="Gene3D" id="3.30.40.10">
    <property type="entry name" value="Zinc/RING finger domain, C3HC4 (zinc finger)"/>
    <property type="match status" value="1"/>
</dbReference>
<keyword evidence="2" id="KW-0472">Membrane</keyword>
<dbReference type="PANTHER" id="PTHR47150:SF7">
    <property type="entry name" value="NUCLEASE"/>
    <property type="match status" value="1"/>
</dbReference>
<dbReference type="EMBL" id="JAIVGD010000011">
    <property type="protein sequence ID" value="KAH0769709.1"/>
    <property type="molecule type" value="Genomic_DNA"/>
</dbReference>
<dbReference type="SMART" id="SM00184">
    <property type="entry name" value="RING"/>
    <property type="match status" value="1"/>
</dbReference>
<gene>
    <name evidence="4" type="ORF">KY290_013690</name>
</gene>
<sequence>MNNYMFQQVLQNHTNEVFIGGSIPGHVVINRDREAADDNLFRDYFSATPRFNDAIFRRRYRMSRNLFLRIVDAIKDHDTYFEQRIDALGRFGLSTLQKITAVFRMLAYGLPANATDEYVKIGESTTIESMKRFCRAIVEVFGERYLRSPTPNDVARLLHIGEQRGFPGMLGSLDCMHWKWKNCPTAWAGQYAGRSGSPTIILEAVADYDLWIWHAYFGLPGTNNDINVLESSHLFSNLASGIAPPAHYVIQGKEYDMGYYLADGIYPKWSTIVQTIRDPHSQQKKYFAMKQESCRKDVERAFGVLQSRFAIIARPSRFWRKEVLHDIMTTCIILHNMIIEDERDLNAPIQDAIEAPTPTIEMVVDENLRFLLSTTSSSPPPAKYTPADPPSSFAPVEPDYVIIIAVLLCALICIIGLISVARCAWLRRTGGQSAAAANKGLKKKVLHSLPKFKFDPATSSTEAAAECTICLAEYIRGDEIKVLPQCGHGFHVHCIDTWLGSHSSCPTCRQILQTGPCRRCGEFSGNSNAGAQIQGRNCLT</sequence>
<dbReference type="Pfam" id="PF04827">
    <property type="entry name" value="Plant_tran"/>
    <property type="match status" value="1"/>
</dbReference>
<dbReference type="InterPro" id="IPR001841">
    <property type="entry name" value="Znf_RING"/>
</dbReference>
<keyword evidence="1" id="KW-0479">Metal-binding</keyword>
<accession>A0ABQ7VPP3</accession>
<evidence type="ECO:0000313" key="4">
    <source>
        <dbReference type="EMBL" id="KAH0769709.1"/>
    </source>
</evidence>
<dbReference type="PANTHER" id="PTHR47150">
    <property type="entry name" value="OS12G0169200 PROTEIN"/>
    <property type="match status" value="1"/>
</dbReference>
<keyword evidence="2" id="KW-0812">Transmembrane</keyword>
<keyword evidence="5" id="KW-1185">Reference proteome</keyword>
<dbReference type="SUPFAM" id="SSF57850">
    <property type="entry name" value="RING/U-box"/>
    <property type="match status" value="1"/>
</dbReference>
<evidence type="ECO:0000259" key="3">
    <source>
        <dbReference type="PROSITE" id="PS50089"/>
    </source>
</evidence>
<evidence type="ECO:0000313" key="5">
    <source>
        <dbReference type="Proteomes" id="UP000826656"/>
    </source>
</evidence>
<keyword evidence="1" id="KW-0862">Zinc</keyword>
<reference evidence="4 5" key="1">
    <citation type="journal article" date="2021" name="bioRxiv">
        <title>Chromosome-scale and haplotype-resolved genome assembly of a tetraploid potato cultivar.</title>
        <authorList>
            <person name="Sun H."/>
            <person name="Jiao W.-B."/>
            <person name="Krause K."/>
            <person name="Campoy J.A."/>
            <person name="Goel M."/>
            <person name="Folz-Donahue K."/>
            <person name="Kukat C."/>
            <person name="Huettel B."/>
            <person name="Schneeberger K."/>
        </authorList>
    </citation>
    <scope>NUCLEOTIDE SEQUENCE [LARGE SCALE GENOMIC DNA]</scope>
    <source>
        <strain evidence="4">SolTubOtavaFocal</strain>
        <tissue evidence="4">Leaves</tissue>
    </source>
</reference>
<dbReference type="CDD" id="cd16461">
    <property type="entry name" value="RING-H2_EL5-like"/>
    <property type="match status" value="1"/>
</dbReference>
<keyword evidence="1" id="KW-0863">Zinc-finger</keyword>
<evidence type="ECO:0000256" key="1">
    <source>
        <dbReference type="PROSITE-ProRule" id="PRU00175"/>
    </source>
</evidence>
<feature type="transmembrane region" description="Helical" evidence="2">
    <location>
        <begin position="400"/>
        <end position="421"/>
    </location>
</feature>
<dbReference type="PROSITE" id="PS50089">
    <property type="entry name" value="ZF_RING_2"/>
    <property type="match status" value="1"/>
</dbReference>